<accession>A0A1V0SH24</accession>
<evidence type="ECO:0000256" key="1">
    <source>
        <dbReference type="SAM" id="MobiDB-lite"/>
    </source>
</evidence>
<evidence type="ECO:0000313" key="2">
    <source>
        <dbReference type="EMBL" id="ARF10971.1"/>
    </source>
</evidence>
<feature type="compositionally biased region" description="Low complexity" evidence="1">
    <location>
        <begin position="1"/>
        <end position="13"/>
    </location>
</feature>
<name>A0A1V0SH24_9VIRU</name>
<gene>
    <name evidence="2" type="ORF">Hokovirus_3_244</name>
</gene>
<sequence>MNKNSFFSYSSSSVLHNNNGKIKGNTKQQLNNNGVKKSYYEEYEILNGKKNIIKKTGLPLNDNYKKYKLVNK</sequence>
<feature type="region of interest" description="Disordered" evidence="1">
    <location>
        <begin position="1"/>
        <end position="30"/>
    </location>
</feature>
<protein>
    <submittedName>
        <fullName evidence="2">Uncharacterized protein</fullName>
    </submittedName>
</protein>
<organism evidence="2">
    <name type="scientific">Hokovirus HKV1</name>
    <dbReference type="NCBI Taxonomy" id="1977638"/>
    <lineage>
        <taxon>Viruses</taxon>
        <taxon>Varidnaviria</taxon>
        <taxon>Bamfordvirae</taxon>
        <taxon>Nucleocytoviricota</taxon>
        <taxon>Megaviricetes</taxon>
        <taxon>Imitervirales</taxon>
        <taxon>Mimiviridae</taxon>
        <taxon>Klosneuvirinae</taxon>
        <taxon>Hokovirus</taxon>
    </lineage>
</organism>
<dbReference type="EMBL" id="KY684105">
    <property type="protein sequence ID" value="ARF10971.1"/>
    <property type="molecule type" value="Genomic_DNA"/>
</dbReference>
<proteinExistence type="predicted"/>
<feature type="compositionally biased region" description="Polar residues" evidence="1">
    <location>
        <begin position="14"/>
        <end position="30"/>
    </location>
</feature>
<reference evidence="2" key="1">
    <citation type="journal article" date="2017" name="Science">
        <title>Giant viruses with an expanded complement of translation system components.</title>
        <authorList>
            <person name="Schulz F."/>
            <person name="Yutin N."/>
            <person name="Ivanova N.N."/>
            <person name="Ortega D.R."/>
            <person name="Lee T.K."/>
            <person name="Vierheilig J."/>
            <person name="Daims H."/>
            <person name="Horn M."/>
            <person name="Wagner M."/>
            <person name="Jensen G.J."/>
            <person name="Kyrpides N.C."/>
            <person name="Koonin E.V."/>
            <person name="Woyke T."/>
        </authorList>
    </citation>
    <scope>NUCLEOTIDE SEQUENCE</scope>
    <source>
        <strain evidence="2">HKV1</strain>
    </source>
</reference>